<dbReference type="PATRIC" id="fig|13690.10.peg.49"/>
<dbReference type="EMBL" id="JGVR01000001">
    <property type="protein sequence ID" value="KEZ21370.1"/>
    <property type="molecule type" value="Genomic_DNA"/>
</dbReference>
<dbReference type="SUPFAM" id="SSF55073">
    <property type="entry name" value="Nucleotide cyclase"/>
    <property type="match status" value="1"/>
</dbReference>
<dbReference type="Gene3D" id="3.30.70.270">
    <property type="match status" value="1"/>
</dbReference>
<feature type="transmembrane region" description="Helical" evidence="3">
    <location>
        <begin position="17"/>
        <end position="37"/>
    </location>
</feature>
<dbReference type="PANTHER" id="PTHR45138">
    <property type="entry name" value="REGULATORY COMPONENTS OF SENSORY TRANSDUCTION SYSTEM"/>
    <property type="match status" value="1"/>
</dbReference>
<dbReference type="PANTHER" id="PTHR45138:SF9">
    <property type="entry name" value="DIGUANYLATE CYCLASE DGCM-RELATED"/>
    <property type="match status" value="1"/>
</dbReference>
<gene>
    <name evidence="5" type="ORF">CP98_00047</name>
</gene>
<dbReference type="PROSITE" id="PS50887">
    <property type="entry name" value="GGDEF"/>
    <property type="match status" value="1"/>
</dbReference>
<dbReference type="GO" id="GO:0052621">
    <property type="term" value="F:diguanylate cyclase activity"/>
    <property type="evidence" value="ECO:0007669"/>
    <property type="project" value="UniProtKB-EC"/>
</dbReference>
<feature type="domain" description="GGDEF" evidence="4">
    <location>
        <begin position="149"/>
        <end position="279"/>
    </location>
</feature>
<dbReference type="SMART" id="SM00267">
    <property type="entry name" value="GGDEF"/>
    <property type="match status" value="1"/>
</dbReference>
<sequence length="284" mass="31628">MQFYLATSFIFPRSLRLRLFALCFVATHLPLIGYISWGMATGRIALAEFLLLLGATLVGTIMALMGIGALLSPIHALADTLRPDSPEAPVLPEVGDVIRTLYAGVHRAATSTRAQMDELQVAAHEDPLTGIANRRGLLAQIEELPIEKRQGCIAIIDIDHFKQVNDRLGHDEGDRVLRDFATRLSAQIRRIDMVARWGGEEFAVFFQNCIEDEASWSLARLAEQIREHPLGDVDGRPITFSAGICRWKGEEMDEVLRMADQALYEAKANGRNQLRRARPERTAA</sequence>
<proteinExistence type="predicted"/>
<keyword evidence="3" id="KW-1133">Transmembrane helix</keyword>
<name>A0A084ETS8_SPHYA</name>
<keyword evidence="3" id="KW-0812">Transmembrane</keyword>
<dbReference type="Proteomes" id="UP000028534">
    <property type="component" value="Unassembled WGS sequence"/>
</dbReference>
<evidence type="ECO:0000256" key="2">
    <source>
        <dbReference type="ARBA" id="ARBA00034247"/>
    </source>
</evidence>
<dbReference type="EC" id="2.7.7.65" evidence="1"/>
<dbReference type="InterPro" id="IPR050469">
    <property type="entry name" value="Diguanylate_Cyclase"/>
</dbReference>
<comment type="catalytic activity">
    <reaction evidence="2">
        <text>2 GTP = 3',3'-c-di-GMP + 2 diphosphate</text>
        <dbReference type="Rhea" id="RHEA:24898"/>
        <dbReference type="ChEBI" id="CHEBI:33019"/>
        <dbReference type="ChEBI" id="CHEBI:37565"/>
        <dbReference type="ChEBI" id="CHEBI:58805"/>
        <dbReference type="EC" id="2.7.7.65"/>
    </reaction>
</comment>
<evidence type="ECO:0000313" key="5">
    <source>
        <dbReference type="EMBL" id="KEZ21370.1"/>
    </source>
</evidence>
<dbReference type="STRING" id="13690.AX777_20285"/>
<dbReference type="InterPro" id="IPR029787">
    <property type="entry name" value="Nucleotide_cyclase"/>
</dbReference>
<organism evidence="5 6">
    <name type="scientific">Sphingobium yanoikuyae</name>
    <name type="common">Sphingomonas yanoikuyae</name>
    <dbReference type="NCBI Taxonomy" id="13690"/>
    <lineage>
        <taxon>Bacteria</taxon>
        <taxon>Pseudomonadati</taxon>
        <taxon>Pseudomonadota</taxon>
        <taxon>Alphaproteobacteria</taxon>
        <taxon>Sphingomonadales</taxon>
        <taxon>Sphingomonadaceae</taxon>
        <taxon>Sphingobium</taxon>
    </lineage>
</organism>
<dbReference type="InterPro" id="IPR043128">
    <property type="entry name" value="Rev_trsase/Diguanyl_cyclase"/>
</dbReference>
<dbReference type="eggNOG" id="COG3706">
    <property type="taxonomic scope" value="Bacteria"/>
</dbReference>
<protein>
    <recommendedName>
        <fullName evidence="1">diguanylate cyclase</fullName>
        <ecNumber evidence="1">2.7.7.65</ecNumber>
    </recommendedName>
</protein>
<dbReference type="NCBIfam" id="TIGR00254">
    <property type="entry name" value="GGDEF"/>
    <property type="match status" value="1"/>
</dbReference>
<feature type="transmembrane region" description="Helical" evidence="3">
    <location>
        <begin position="49"/>
        <end position="71"/>
    </location>
</feature>
<dbReference type="InterPro" id="IPR000160">
    <property type="entry name" value="GGDEF_dom"/>
</dbReference>
<evidence type="ECO:0000256" key="1">
    <source>
        <dbReference type="ARBA" id="ARBA00012528"/>
    </source>
</evidence>
<reference evidence="5 6" key="1">
    <citation type="submission" date="2014-03" db="EMBL/GenBank/DDBJ databases">
        <title>Genome sequence of Sphingobium yanoikuyae B1.</title>
        <authorList>
            <person name="Gan H.M."/>
            <person name="Gan H.Y."/>
            <person name="Savka M.A."/>
        </authorList>
    </citation>
    <scope>NUCLEOTIDE SEQUENCE [LARGE SCALE GENOMIC DNA]</scope>
    <source>
        <strain evidence="5 6">B1</strain>
    </source>
</reference>
<dbReference type="AlphaFoldDB" id="A0A084ETS8"/>
<comment type="caution">
    <text evidence="5">The sequence shown here is derived from an EMBL/GenBank/DDBJ whole genome shotgun (WGS) entry which is preliminary data.</text>
</comment>
<dbReference type="FunFam" id="3.30.70.270:FF:000001">
    <property type="entry name" value="Diguanylate cyclase domain protein"/>
    <property type="match status" value="1"/>
</dbReference>
<evidence type="ECO:0000313" key="6">
    <source>
        <dbReference type="Proteomes" id="UP000028534"/>
    </source>
</evidence>
<dbReference type="Pfam" id="PF00990">
    <property type="entry name" value="GGDEF"/>
    <property type="match status" value="1"/>
</dbReference>
<keyword evidence="3" id="KW-0472">Membrane</keyword>
<evidence type="ECO:0000259" key="4">
    <source>
        <dbReference type="PROSITE" id="PS50887"/>
    </source>
</evidence>
<evidence type="ECO:0000256" key="3">
    <source>
        <dbReference type="SAM" id="Phobius"/>
    </source>
</evidence>
<accession>A0A084ETS8</accession>
<dbReference type="CDD" id="cd01949">
    <property type="entry name" value="GGDEF"/>
    <property type="match status" value="1"/>
</dbReference>
<dbReference type="RefSeq" id="WP_037515792.1">
    <property type="nucleotide sequence ID" value="NZ_JAAALC010000019.1"/>
</dbReference>